<gene>
    <name evidence="2" type="ORF">CWC19_19870</name>
</gene>
<name>A0A5S3UYN1_9GAMM</name>
<evidence type="ECO:0000313" key="3">
    <source>
        <dbReference type="Proteomes" id="UP000307217"/>
    </source>
</evidence>
<proteinExistence type="predicted"/>
<accession>A0A5S3UYN1</accession>
<sequence length="71" mass="7071">MIGALLGAGPAMPAMPNPMAGMGATSSAATGDQTQNIAFNPRGVSFGSDSNGTLLIVGVVVVAAFFLFKKK</sequence>
<keyword evidence="1" id="KW-1133">Transmembrane helix</keyword>
<dbReference type="AlphaFoldDB" id="A0A5S3UYN1"/>
<evidence type="ECO:0000256" key="1">
    <source>
        <dbReference type="SAM" id="Phobius"/>
    </source>
</evidence>
<organism evidence="2 3">
    <name type="scientific">Pseudoalteromonas aurantia</name>
    <dbReference type="NCBI Taxonomy" id="43654"/>
    <lineage>
        <taxon>Bacteria</taxon>
        <taxon>Pseudomonadati</taxon>
        <taxon>Pseudomonadota</taxon>
        <taxon>Gammaproteobacteria</taxon>
        <taxon>Alteromonadales</taxon>
        <taxon>Pseudoalteromonadaceae</taxon>
        <taxon>Pseudoalteromonas</taxon>
    </lineage>
</organism>
<feature type="transmembrane region" description="Helical" evidence="1">
    <location>
        <begin position="52"/>
        <end position="68"/>
    </location>
</feature>
<reference evidence="2 3" key="1">
    <citation type="submission" date="2018-01" db="EMBL/GenBank/DDBJ databases">
        <authorList>
            <person name="Paulsen S."/>
            <person name="Gram L.K."/>
        </authorList>
    </citation>
    <scope>NUCLEOTIDE SEQUENCE [LARGE SCALE GENOMIC DNA]</scope>
    <source>
        <strain evidence="2 3">S3790</strain>
    </source>
</reference>
<comment type="caution">
    <text evidence="2">The sequence shown here is derived from an EMBL/GenBank/DDBJ whole genome shotgun (WGS) entry which is preliminary data.</text>
</comment>
<protein>
    <submittedName>
        <fullName evidence="2">Uncharacterized protein</fullName>
    </submittedName>
</protein>
<keyword evidence="1" id="KW-0472">Membrane</keyword>
<dbReference type="Proteomes" id="UP000307217">
    <property type="component" value="Unassembled WGS sequence"/>
</dbReference>
<keyword evidence="1" id="KW-0812">Transmembrane</keyword>
<evidence type="ECO:0000313" key="2">
    <source>
        <dbReference type="EMBL" id="TMO62861.1"/>
    </source>
</evidence>
<dbReference type="EMBL" id="PNBX01000131">
    <property type="protein sequence ID" value="TMO62861.1"/>
    <property type="molecule type" value="Genomic_DNA"/>
</dbReference>
<reference evidence="3" key="2">
    <citation type="submission" date="2019-06" db="EMBL/GenBank/DDBJ databases">
        <title>Co-occurence of chitin degradation, pigmentation and bioactivity in marine Pseudoalteromonas.</title>
        <authorList>
            <person name="Sonnenschein E.C."/>
            <person name="Bech P.K."/>
        </authorList>
    </citation>
    <scope>NUCLEOTIDE SEQUENCE [LARGE SCALE GENOMIC DNA]</scope>
    <source>
        <strain evidence="3">S3790</strain>
    </source>
</reference>